<dbReference type="AlphaFoldDB" id="A0A4Y7SQW2"/>
<proteinExistence type="predicted"/>
<gene>
    <name evidence="2" type="ORF">FA13DRAFT_1739395</name>
</gene>
<organism evidence="2 3">
    <name type="scientific">Coprinellus micaceus</name>
    <name type="common">Glistening ink-cap mushroom</name>
    <name type="synonym">Coprinus micaceus</name>
    <dbReference type="NCBI Taxonomy" id="71717"/>
    <lineage>
        <taxon>Eukaryota</taxon>
        <taxon>Fungi</taxon>
        <taxon>Dikarya</taxon>
        <taxon>Basidiomycota</taxon>
        <taxon>Agaricomycotina</taxon>
        <taxon>Agaricomycetes</taxon>
        <taxon>Agaricomycetidae</taxon>
        <taxon>Agaricales</taxon>
        <taxon>Agaricineae</taxon>
        <taxon>Psathyrellaceae</taxon>
        <taxon>Coprinellus</taxon>
    </lineage>
</organism>
<feature type="compositionally biased region" description="Polar residues" evidence="1">
    <location>
        <begin position="94"/>
        <end position="104"/>
    </location>
</feature>
<dbReference type="OrthoDB" id="3250036at2759"/>
<feature type="region of interest" description="Disordered" evidence="1">
    <location>
        <begin position="1"/>
        <end position="26"/>
    </location>
</feature>
<feature type="region of interest" description="Disordered" evidence="1">
    <location>
        <begin position="39"/>
        <end position="130"/>
    </location>
</feature>
<dbReference type="Proteomes" id="UP000298030">
    <property type="component" value="Unassembled WGS sequence"/>
</dbReference>
<feature type="compositionally biased region" description="Basic and acidic residues" evidence="1">
    <location>
        <begin position="107"/>
        <end position="130"/>
    </location>
</feature>
<feature type="compositionally biased region" description="Polar residues" evidence="1">
    <location>
        <begin position="39"/>
        <end position="50"/>
    </location>
</feature>
<feature type="compositionally biased region" description="Basic and acidic residues" evidence="1">
    <location>
        <begin position="69"/>
        <end position="93"/>
    </location>
</feature>
<keyword evidence="3" id="KW-1185">Reference proteome</keyword>
<evidence type="ECO:0000313" key="2">
    <source>
        <dbReference type="EMBL" id="TEB24192.1"/>
    </source>
</evidence>
<dbReference type="EMBL" id="QPFP01000069">
    <property type="protein sequence ID" value="TEB24192.1"/>
    <property type="molecule type" value="Genomic_DNA"/>
</dbReference>
<evidence type="ECO:0000313" key="3">
    <source>
        <dbReference type="Proteomes" id="UP000298030"/>
    </source>
</evidence>
<sequence length="130" mass="14157">MSSNIHKDSNRVQGNMPGEYDSTSSWGYGTSANVWSQRAQRGFDNTNPASANAMGAYTSTSTDPATTEVGREGVSRSKELPTKVDEGMQEKDSNWTGLIDQSLSGGDLKHEMQDAGWGRHEREAEPGEEE</sequence>
<name>A0A4Y7SQW2_COPMI</name>
<evidence type="ECO:0000256" key="1">
    <source>
        <dbReference type="SAM" id="MobiDB-lite"/>
    </source>
</evidence>
<reference evidence="2 3" key="1">
    <citation type="journal article" date="2019" name="Nat. Ecol. Evol.">
        <title>Megaphylogeny resolves global patterns of mushroom evolution.</title>
        <authorList>
            <person name="Varga T."/>
            <person name="Krizsan K."/>
            <person name="Foldi C."/>
            <person name="Dima B."/>
            <person name="Sanchez-Garcia M."/>
            <person name="Sanchez-Ramirez S."/>
            <person name="Szollosi G.J."/>
            <person name="Szarkandi J.G."/>
            <person name="Papp V."/>
            <person name="Albert L."/>
            <person name="Andreopoulos W."/>
            <person name="Angelini C."/>
            <person name="Antonin V."/>
            <person name="Barry K.W."/>
            <person name="Bougher N.L."/>
            <person name="Buchanan P."/>
            <person name="Buyck B."/>
            <person name="Bense V."/>
            <person name="Catcheside P."/>
            <person name="Chovatia M."/>
            <person name="Cooper J."/>
            <person name="Damon W."/>
            <person name="Desjardin D."/>
            <person name="Finy P."/>
            <person name="Geml J."/>
            <person name="Haridas S."/>
            <person name="Hughes K."/>
            <person name="Justo A."/>
            <person name="Karasinski D."/>
            <person name="Kautmanova I."/>
            <person name="Kiss B."/>
            <person name="Kocsube S."/>
            <person name="Kotiranta H."/>
            <person name="LaButti K.M."/>
            <person name="Lechner B.E."/>
            <person name="Liimatainen K."/>
            <person name="Lipzen A."/>
            <person name="Lukacs Z."/>
            <person name="Mihaltcheva S."/>
            <person name="Morgado L.N."/>
            <person name="Niskanen T."/>
            <person name="Noordeloos M.E."/>
            <person name="Ohm R.A."/>
            <person name="Ortiz-Santana B."/>
            <person name="Ovrebo C."/>
            <person name="Racz N."/>
            <person name="Riley R."/>
            <person name="Savchenko A."/>
            <person name="Shiryaev A."/>
            <person name="Soop K."/>
            <person name="Spirin V."/>
            <person name="Szebenyi C."/>
            <person name="Tomsovsky M."/>
            <person name="Tulloss R.E."/>
            <person name="Uehling J."/>
            <person name="Grigoriev I.V."/>
            <person name="Vagvolgyi C."/>
            <person name="Papp T."/>
            <person name="Martin F.M."/>
            <person name="Miettinen O."/>
            <person name="Hibbett D.S."/>
            <person name="Nagy L.G."/>
        </authorList>
    </citation>
    <scope>NUCLEOTIDE SEQUENCE [LARGE SCALE GENOMIC DNA]</scope>
    <source>
        <strain evidence="2 3">FP101781</strain>
    </source>
</reference>
<accession>A0A4Y7SQW2</accession>
<feature type="compositionally biased region" description="Basic and acidic residues" evidence="1">
    <location>
        <begin position="1"/>
        <end position="10"/>
    </location>
</feature>
<protein>
    <submittedName>
        <fullName evidence="2">Uncharacterized protein</fullName>
    </submittedName>
</protein>
<comment type="caution">
    <text evidence="2">The sequence shown here is derived from an EMBL/GenBank/DDBJ whole genome shotgun (WGS) entry which is preliminary data.</text>
</comment>